<evidence type="ECO:0000313" key="2">
    <source>
        <dbReference type="Proteomes" id="UP001344447"/>
    </source>
</evidence>
<dbReference type="EMBL" id="JAVFKY010000001">
    <property type="protein sequence ID" value="KAK5583045.1"/>
    <property type="molecule type" value="Genomic_DNA"/>
</dbReference>
<dbReference type="AlphaFoldDB" id="A0AAN7U838"/>
<sequence length="65" mass="7710">MFSPSICLLGRKWTPGAIRNIRKIREQQKQAETRRKEMKPIRPVSIYLREILQEVKEEPTTTQSN</sequence>
<organism evidence="1 2">
    <name type="scientific">Dictyostelium firmibasis</name>
    <dbReference type="NCBI Taxonomy" id="79012"/>
    <lineage>
        <taxon>Eukaryota</taxon>
        <taxon>Amoebozoa</taxon>
        <taxon>Evosea</taxon>
        <taxon>Eumycetozoa</taxon>
        <taxon>Dictyostelia</taxon>
        <taxon>Dictyosteliales</taxon>
        <taxon>Dictyosteliaceae</taxon>
        <taxon>Dictyostelium</taxon>
    </lineage>
</organism>
<keyword evidence="2" id="KW-1185">Reference proteome</keyword>
<name>A0AAN7U838_9MYCE</name>
<protein>
    <submittedName>
        <fullName evidence="1">Uncharacterized protein</fullName>
    </submittedName>
</protein>
<comment type="caution">
    <text evidence="1">The sequence shown here is derived from an EMBL/GenBank/DDBJ whole genome shotgun (WGS) entry which is preliminary data.</text>
</comment>
<proteinExistence type="predicted"/>
<accession>A0AAN7U838</accession>
<evidence type="ECO:0000313" key="1">
    <source>
        <dbReference type="EMBL" id="KAK5583045.1"/>
    </source>
</evidence>
<reference evidence="1 2" key="1">
    <citation type="submission" date="2023-11" db="EMBL/GenBank/DDBJ databases">
        <title>Dfirmibasis_genome.</title>
        <authorList>
            <person name="Edelbroek B."/>
            <person name="Kjellin J."/>
            <person name="Jerlstrom-Hultqvist J."/>
            <person name="Soderbom F."/>
        </authorList>
    </citation>
    <scope>NUCLEOTIDE SEQUENCE [LARGE SCALE GENOMIC DNA]</scope>
    <source>
        <strain evidence="1 2">TNS-C-14</strain>
    </source>
</reference>
<gene>
    <name evidence="1" type="ORF">RB653_004635</name>
</gene>
<dbReference type="Proteomes" id="UP001344447">
    <property type="component" value="Unassembled WGS sequence"/>
</dbReference>